<comment type="caution">
    <text evidence="2">The sequence shown here is derived from an EMBL/GenBank/DDBJ whole genome shotgun (WGS) entry which is preliminary data.</text>
</comment>
<dbReference type="Gene3D" id="3.90.1820.10">
    <property type="entry name" value="AglA-like glucosidase"/>
    <property type="match status" value="1"/>
</dbReference>
<proteinExistence type="predicted"/>
<dbReference type="Pfam" id="PF02056">
    <property type="entry name" value="Glyco_hydro_4"/>
    <property type="match status" value="1"/>
</dbReference>
<dbReference type="PANTHER" id="PTHR32092:SF6">
    <property type="entry name" value="ALPHA-GALACTOSIDASE"/>
    <property type="match status" value="1"/>
</dbReference>
<dbReference type="InterPro" id="IPR053715">
    <property type="entry name" value="GH4_Enzyme_sf"/>
</dbReference>
<gene>
    <name evidence="2" type="ORF">K0U00_33965</name>
</gene>
<dbReference type="PANTHER" id="PTHR32092">
    <property type="entry name" value="6-PHOSPHO-BETA-GLUCOSIDASE-RELATED"/>
    <property type="match status" value="1"/>
</dbReference>
<dbReference type="Proteomes" id="UP001519887">
    <property type="component" value="Unassembled WGS sequence"/>
</dbReference>
<dbReference type="EMBL" id="JAHZIK010001466">
    <property type="protein sequence ID" value="MBW7459068.1"/>
    <property type="molecule type" value="Genomic_DNA"/>
</dbReference>
<feature type="non-terminal residue" evidence="2">
    <location>
        <position position="106"/>
    </location>
</feature>
<organism evidence="2 3">
    <name type="scientific">Paenibacillus sepulcri</name>
    <dbReference type="NCBI Taxonomy" id="359917"/>
    <lineage>
        <taxon>Bacteria</taxon>
        <taxon>Bacillati</taxon>
        <taxon>Bacillota</taxon>
        <taxon>Bacilli</taxon>
        <taxon>Bacillales</taxon>
        <taxon>Paenibacillaceae</taxon>
        <taxon>Paenibacillus</taxon>
    </lineage>
</organism>
<dbReference type="InterPro" id="IPR036291">
    <property type="entry name" value="NAD(P)-bd_dom_sf"/>
</dbReference>
<reference evidence="2 3" key="1">
    <citation type="submission" date="2021-07" db="EMBL/GenBank/DDBJ databases">
        <title>Paenibacillus radiodurans sp. nov., isolated from the southeastern edge of Tengger Desert.</title>
        <authorList>
            <person name="Zhang G."/>
        </authorList>
    </citation>
    <scope>NUCLEOTIDE SEQUENCE [LARGE SCALE GENOMIC DNA]</scope>
    <source>
        <strain evidence="2 3">CCM 7311</strain>
    </source>
</reference>
<sequence length="106" mass="11957">MSFKVAFIGAGSIGFTRGLLRDLLAVPEFNHMEVAFTDINPHNLDMVTRLCQRDIDENGLSIKIHATPDRREALKDARYVFTVVRIGGLEAFQHDVDIPLRYGVDQ</sequence>
<dbReference type="InterPro" id="IPR001088">
    <property type="entry name" value="Glyco_hydro_4"/>
</dbReference>
<evidence type="ECO:0000256" key="1">
    <source>
        <dbReference type="ARBA" id="ARBA00023027"/>
    </source>
</evidence>
<evidence type="ECO:0000313" key="3">
    <source>
        <dbReference type="Proteomes" id="UP001519887"/>
    </source>
</evidence>
<dbReference type="PRINTS" id="PR00732">
    <property type="entry name" value="GLHYDRLASE4"/>
</dbReference>
<name>A0ABS7CDS5_9BACL</name>
<evidence type="ECO:0000313" key="2">
    <source>
        <dbReference type="EMBL" id="MBW7459068.1"/>
    </source>
</evidence>
<accession>A0ABS7CDS5</accession>
<keyword evidence="3" id="KW-1185">Reference proteome</keyword>
<dbReference type="SUPFAM" id="SSF51735">
    <property type="entry name" value="NAD(P)-binding Rossmann-fold domains"/>
    <property type="match status" value="1"/>
</dbReference>
<protein>
    <submittedName>
        <fullName evidence="2">Alpha-glucosidase/alpha-galactosidase</fullName>
    </submittedName>
</protein>
<keyword evidence="1" id="KW-0520">NAD</keyword>